<dbReference type="InterPro" id="IPR008839">
    <property type="entry name" value="MDM33_fungi"/>
</dbReference>
<accession>A0AAN6UKB3</accession>
<feature type="coiled-coil region" evidence="11">
    <location>
        <begin position="233"/>
        <end position="274"/>
    </location>
</feature>
<feature type="transmembrane region" description="Helical" evidence="10">
    <location>
        <begin position="352"/>
        <end position="372"/>
    </location>
</feature>
<reference evidence="13" key="1">
    <citation type="journal article" date="2023" name="Mol. Phylogenet. Evol.">
        <title>Genome-scale phylogeny and comparative genomics of the fungal order Sordariales.</title>
        <authorList>
            <person name="Hensen N."/>
            <person name="Bonometti L."/>
            <person name="Westerberg I."/>
            <person name="Brannstrom I.O."/>
            <person name="Guillou S."/>
            <person name="Cros-Aarteil S."/>
            <person name="Calhoun S."/>
            <person name="Haridas S."/>
            <person name="Kuo A."/>
            <person name="Mondo S."/>
            <person name="Pangilinan J."/>
            <person name="Riley R."/>
            <person name="LaButti K."/>
            <person name="Andreopoulos B."/>
            <person name="Lipzen A."/>
            <person name="Chen C."/>
            <person name="Yan M."/>
            <person name="Daum C."/>
            <person name="Ng V."/>
            <person name="Clum A."/>
            <person name="Steindorff A."/>
            <person name="Ohm R.A."/>
            <person name="Martin F."/>
            <person name="Silar P."/>
            <person name="Natvig D.O."/>
            <person name="Lalanne C."/>
            <person name="Gautier V."/>
            <person name="Ament-Velasquez S.L."/>
            <person name="Kruys A."/>
            <person name="Hutchinson M.I."/>
            <person name="Powell A.J."/>
            <person name="Barry K."/>
            <person name="Miller A.N."/>
            <person name="Grigoriev I.V."/>
            <person name="Debuchy R."/>
            <person name="Gladieux P."/>
            <person name="Hiltunen Thoren M."/>
            <person name="Johannesson H."/>
        </authorList>
    </citation>
    <scope>NUCLEOTIDE SEQUENCE</scope>
    <source>
        <strain evidence="13">CBS 123565</strain>
    </source>
</reference>
<evidence type="ECO:0000256" key="9">
    <source>
        <dbReference type="ARBA" id="ARBA00024807"/>
    </source>
</evidence>
<comment type="similarity">
    <text evidence="1 10">Belongs to the SHE9 family.</text>
</comment>
<evidence type="ECO:0000313" key="14">
    <source>
        <dbReference type="Proteomes" id="UP001304895"/>
    </source>
</evidence>
<dbReference type="AlphaFoldDB" id="A0AAN6UKB3"/>
<organism evidence="13 14">
    <name type="scientific">Trichocladium antarcticum</name>
    <dbReference type="NCBI Taxonomy" id="1450529"/>
    <lineage>
        <taxon>Eukaryota</taxon>
        <taxon>Fungi</taxon>
        <taxon>Dikarya</taxon>
        <taxon>Ascomycota</taxon>
        <taxon>Pezizomycotina</taxon>
        <taxon>Sordariomycetes</taxon>
        <taxon>Sordariomycetidae</taxon>
        <taxon>Sordariales</taxon>
        <taxon>Chaetomiaceae</taxon>
        <taxon>Trichocladium</taxon>
    </lineage>
</organism>
<feature type="transmembrane region" description="Helical" evidence="10">
    <location>
        <begin position="503"/>
        <end position="526"/>
    </location>
</feature>
<evidence type="ECO:0000256" key="4">
    <source>
        <dbReference type="ARBA" id="ARBA00022946"/>
    </source>
</evidence>
<reference evidence="13" key="2">
    <citation type="submission" date="2023-05" db="EMBL/GenBank/DDBJ databases">
        <authorList>
            <consortium name="Lawrence Berkeley National Laboratory"/>
            <person name="Steindorff A."/>
            <person name="Hensen N."/>
            <person name="Bonometti L."/>
            <person name="Westerberg I."/>
            <person name="Brannstrom I.O."/>
            <person name="Guillou S."/>
            <person name="Cros-Aarteil S."/>
            <person name="Calhoun S."/>
            <person name="Haridas S."/>
            <person name="Kuo A."/>
            <person name="Mondo S."/>
            <person name="Pangilinan J."/>
            <person name="Riley R."/>
            <person name="Labutti K."/>
            <person name="Andreopoulos B."/>
            <person name="Lipzen A."/>
            <person name="Chen C."/>
            <person name="Yanf M."/>
            <person name="Daum C."/>
            <person name="Ng V."/>
            <person name="Clum A."/>
            <person name="Ohm R."/>
            <person name="Martin F."/>
            <person name="Silar P."/>
            <person name="Natvig D."/>
            <person name="Lalanne C."/>
            <person name="Gautier V."/>
            <person name="Ament-Velasquez S.L."/>
            <person name="Kruys A."/>
            <person name="Hutchinson M.I."/>
            <person name="Powell A.J."/>
            <person name="Barry K."/>
            <person name="Miller A.N."/>
            <person name="Grigoriev I.V."/>
            <person name="Debuchy R."/>
            <person name="Gladieux P."/>
            <person name="Thoren M.H."/>
            <person name="Johannesson H."/>
        </authorList>
    </citation>
    <scope>NUCLEOTIDE SEQUENCE</scope>
    <source>
        <strain evidence="13">CBS 123565</strain>
    </source>
</reference>
<dbReference type="GO" id="GO:0005743">
    <property type="term" value="C:mitochondrial inner membrane"/>
    <property type="evidence" value="ECO:0007669"/>
    <property type="project" value="UniProtKB-SubCell"/>
</dbReference>
<keyword evidence="5 10" id="KW-1133">Transmembrane helix</keyword>
<dbReference type="EMBL" id="MU853408">
    <property type="protein sequence ID" value="KAK4134598.1"/>
    <property type="molecule type" value="Genomic_DNA"/>
</dbReference>
<feature type="compositionally biased region" description="Pro residues" evidence="12">
    <location>
        <begin position="1"/>
        <end position="13"/>
    </location>
</feature>
<gene>
    <name evidence="13" type="ORF">BT67DRAFT_441764</name>
</gene>
<feature type="compositionally biased region" description="Low complexity" evidence="12">
    <location>
        <begin position="154"/>
        <end position="177"/>
    </location>
</feature>
<proteinExistence type="inferred from homology"/>
<evidence type="ECO:0000256" key="5">
    <source>
        <dbReference type="ARBA" id="ARBA00022989"/>
    </source>
</evidence>
<evidence type="ECO:0000256" key="11">
    <source>
        <dbReference type="SAM" id="Coils"/>
    </source>
</evidence>
<evidence type="ECO:0000256" key="12">
    <source>
        <dbReference type="SAM" id="MobiDB-lite"/>
    </source>
</evidence>
<feature type="region of interest" description="Disordered" evidence="12">
    <location>
        <begin position="84"/>
        <end position="196"/>
    </location>
</feature>
<evidence type="ECO:0000313" key="13">
    <source>
        <dbReference type="EMBL" id="KAK4134598.1"/>
    </source>
</evidence>
<comment type="subcellular location">
    <subcellularLocation>
        <location evidence="10">Mitochondrion inner membrane</location>
        <topology evidence="10">Multi-pass membrane protein</topology>
    </subcellularLocation>
</comment>
<dbReference type="Proteomes" id="UP001304895">
    <property type="component" value="Unassembled WGS sequence"/>
</dbReference>
<dbReference type="PANTHER" id="PTHR31961:SF3">
    <property type="entry name" value="SENSITIVE TO HIGH EXPRESSION PROTEIN 9, MITOCHONDRIAL"/>
    <property type="match status" value="1"/>
</dbReference>
<evidence type="ECO:0000256" key="1">
    <source>
        <dbReference type="ARBA" id="ARBA00007472"/>
    </source>
</evidence>
<dbReference type="GO" id="GO:0007007">
    <property type="term" value="P:inner mitochondrial membrane organization"/>
    <property type="evidence" value="ECO:0007669"/>
    <property type="project" value="TreeGrafter"/>
</dbReference>
<evidence type="ECO:0000256" key="6">
    <source>
        <dbReference type="ARBA" id="ARBA00023054"/>
    </source>
</evidence>
<dbReference type="Pfam" id="PF05546">
    <property type="entry name" value="She9_MDM33"/>
    <property type="match status" value="1"/>
</dbReference>
<keyword evidence="4 10" id="KW-0809">Transit peptide</keyword>
<keyword evidence="3 10" id="KW-0999">Mitochondrion inner membrane</keyword>
<feature type="compositionally biased region" description="Pro residues" evidence="12">
    <location>
        <begin position="134"/>
        <end position="144"/>
    </location>
</feature>
<keyword evidence="8 10" id="KW-0472">Membrane</keyword>
<comment type="function">
    <text evidence="9">Required for the maintenance of the structure of the mitochondrial inner membrane. Involved in mitochondrial morphology. Causes growth arrest when highly overexpressed.</text>
</comment>
<keyword evidence="2 10" id="KW-0812">Transmembrane</keyword>
<comment type="subunit">
    <text evidence="10">Homooligomer.</text>
</comment>
<keyword evidence="7 10" id="KW-0496">Mitochondrion</keyword>
<name>A0AAN6UKB3_9PEZI</name>
<keyword evidence="6 11" id="KW-0175">Coiled coil</keyword>
<evidence type="ECO:0000256" key="7">
    <source>
        <dbReference type="ARBA" id="ARBA00023128"/>
    </source>
</evidence>
<feature type="region of interest" description="Disordered" evidence="12">
    <location>
        <begin position="1"/>
        <end position="36"/>
    </location>
</feature>
<dbReference type="PANTHER" id="PTHR31961">
    <property type="entry name" value="SENSITIVE TO HIGH EXPRESSION PROTEIN 9, MITOCHONDRIAL"/>
    <property type="match status" value="1"/>
</dbReference>
<evidence type="ECO:0000256" key="3">
    <source>
        <dbReference type="ARBA" id="ARBA00022792"/>
    </source>
</evidence>
<evidence type="ECO:0000256" key="2">
    <source>
        <dbReference type="ARBA" id="ARBA00022692"/>
    </source>
</evidence>
<comment type="caution">
    <text evidence="13">The sequence shown here is derived from an EMBL/GenBank/DDBJ whole genome shotgun (WGS) entry which is preliminary data.</text>
</comment>
<evidence type="ECO:0000256" key="8">
    <source>
        <dbReference type="ARBA" id="ARBA00023136"/>
    </source>
</evidence>
<protein>
    <recommendedName>
        <fullName evidence="10">Sensitive to high expression protein 9, mitochondrial</fullName>
    </recommendedName>
</protein>
<sequence length="531" mass="57961">MPLLPLPELPLPRPVESDRRVPQAGRARAASTMSPHTALRLAARPLRGVQFLDQLAAAAAPKPLPPLSPICRRRHISVDLRSAAGHARRFSTAPPPPKQHNPTDGTTSRTSSSSSSSSPETAIPLGAPSATTPSSPPPPPPPPETPKEPEQPESEPSTQPEQPAASEPSPSSSHPDPSAQPPPNNSDDPSLPSFTETHRHPLSVRFSTMMDNLQSRAVTATQTLNDLTGYTAIEAIKHQNTVLESELAAAQHRLRAARQDYKSLTSHRAATQREVTTLLARKDTWNPTDLERFTTLYRADHELEAQVNAAAAELTEAETDETRLSGQLNQGILRRYHEEQIWSDRIRRQSTWGTWGLMGVNVLLFLGLQFVAEPWRRKRLVNGIVESERGVMDEVRRELGEVKAVLEAAAAAAAAREAAELQQSRAADREAEDGESVFVVDAHVPETAATLVQPPPVEEGPRKPWKEVVEEYWADPEALKTDVRETVQDLYSERRADLRMRDVSLIALQGAAAGATVAATLAFALLRSARA</sequence>
<feature type="compositionally biased region" description="Low complexity" evidence="12">
    <location>
        <begin position="106"/>
        <end position="118"/>
    </location>
</feature>
<keyword evidence="14" id="KW-1185">Reference proteome</keyword>
<evidence type="ECO:0000256" key="10">
    <source>
        <dbReference type="RuleBase" id="RU364128"/>
    </source>
</evidence>